<evidence type="ECO:0000256" key="1">
    <source>
        <dbReference type="SAM" id="MobiDB-lite"/>
    </source>
</evidence>
<evidence type="ECO:0000313" key="4">
    <source>
        <dbReference type="Proteomes" id="UP000242180"/>
    </source>
</evidence>
<protein>
    <submittedName>
        <fullName evidence="3">Uncharacterized protein</fullName>
    </submittedName>
</protein>
<dbReference type="Proteomes" id="UP000242180">
    <property type="component" value="Unassembled WGS sequence"/>
</dbReference>
<dbReference type="AlphaFoldDB" id="A0A1X2HQC7"/>
<dbReference type="EMBL" id="MCGN01000002">
    <property type="protein sequence ID" value="ORZ01568.1"/>
    <property type="molecule type" value="Genomic_DNA"/>
</dbReference>
<feature type="chain" id="PRO_5012168379" evidence="2">
    <location>
        <begin position="22"/>
        <end position="128"/>
    </location>
</feature>
<accession>A0A1X2HQC7</accession>
<dbReference type="InParanoid" id="A0A1X2HQC7"/>
<sequence>MFKNLPLTVFLMVALLVLASAAGRLDERQDTYPNYPQSAYSVPHPGSPTAQPTQPGDSNNSGPSTVTVTFTEIITETMTATVQPTNNGSNNNEEDDYENSAIVRCWLVVNPYGYLRCWNAGLRHMPAL</sequence>
<reference evidence="3 4" key="1">
    <citation type="submission" date="2016-07" db="EMBL/GenBank/DDBJ databases">
        <title>Pervasive Adenine N6-methylation of Active Genes in Fungi.</title>
        <authorList>
            <consortium name="DOE Joint Genome Institute"/>
            <person name="Mondo S.J."/>
            <person name="Dannebaum R.O."/>
            <person name="Kuo R.C."/>
            <person name="Labutti K."/>
            <person name="Haridas S."/>
            <person name="Kuo A."/>
            <person name="Salamov A."/>
            <person name="Ahrendt S.R."/>
            <person name="Lipzen A."/>
            <person name="Sullivan W."/>
            <person name="Andreopoulos W.B."/>
            <person name="Clum A."/>
            <person name="Lindquist E."/>
            <person name="Daum C."/>
            <person name="Ramamoorthy G.K."/>
            <person name="Gryganskyi A."/>
            <person name="Culley D."/>
            <person name="Magnuson J.K."/>
            <person name="James T.Y."/>
            <person name="O'Malley M.A."/>
            <person name="Stajich J.E."/>
            <person name="Spatafora J.W."/>
            <person name="Visel A."/>
            <person name="Grigoriev I.V."/>
        </authorList>
    </citation>
    <scope>NUCLEOTIDE SEQUENCE [LARGE SCALE GENOMIC DNA]</scope>
    <source>
        <strain evidence="3 4">NRRL 2496</strain>
    </source>
</reference>
<feature type="region of interest" description="Disordered" evidence="1">
    <location>
        <begin position="29"/>
        <end position="67"/>
    </location>
</feature>
<feature type="compositionally biased region" description="Polar residues" evidence="1">
    <location>
        <begin position="31"/>
        <end position="40"/>
    </location>
</feature>
<evidence type="ECO:0000313" key="3">
    <source>
        <dbReference type="EMBL" id="ORZ01568.1"/>
    </source>
</evidence>
<feature type="signal peptide" evidence="2">
    <location>
        <begin position="1"/>
        <end position="21"/>
    </location>
</feature>
<proteinExistence type="predicted"/>
<organism evidence="3 4">
    <name type="scientific">Syncephalastrum racemosum</name>
    <name type="common">Filamentous fungus</name>
    <dbReference type="NCBI Taxonomy" id="13706"/>
    <lineage>
        <taxon>Eukaryota</taxon>
        <taxon>Fungi</taxon>
        <taxon>Fungi incertae sedis</taxon>
        <taxon>Mucoromycota</taxon>
        <taxon>Mucoromycotina</taxon>
        <taxon>Mucoromycetes</taxon>
        <taxon>Mucorales</taxon>
        <taxon>Syncephalastraceae</taxon>
        <taxon>Syncephalastrum</taxon>
    </lineage>
</organism>
<evidence type="ECO:0000256" key="2">
    <source>
        <dbReference type="SAM" id="SignalP"/>
    </source>
</evidence>
<feature type="compositionally biased region" description="Polar residues" evidence="1">
    <location>
        <begin position="48"/>
        <end position="64"/>
    </location>
</feature>
<keyword evidence="2" id="KW-0732">Signal</keyword>
<gene>
    <name evidence="3" type="ORF">BCR43DRAFT_503098</name>
</gene>
<keyword evidence="4" id="KW-1185">Reference proteome</keyword>
<name>A0A1X2HQC7_SYNRA</name>
<comment type="caution">
    <text evidence="3">The sequence shown here is derived from an EMBL/GenBank/DDBJ whole genome shotgun (WGS) entry which is preliminary data.</text>
</comment>